<protein>
    <submittedName>
        <fullName evidence="2">Uncharacterized protein</fullName>
    </submittedName>
</protein>
<evidence type="ECO:0000313" key="2">
    <source>
        <dbReference type="EMBL" id="KAF3766281.1"/>
    </source>
</evidence>
<proteinExistence type="predicted"/>
<evidence type="ECO:0000256" key="1">
    <source>
        <dbReference type="SAM" id="MobiDB-lite"/>
    </source>
</evidence>
<dbReference type="Proteomes" id="UP000803844">
    <property type="component" value="Unassembled WGS sequence"/>
</dbReference>
<dbReference type="EMBL" id="MU032347">
    <property type="protein sequence ID" value="KAF3766281.1"/>
    <property type="molecule type" value="Genomic_DNA"/>
</dbReference>
<organism evidence="2 3">
    <name type="scientific">Cryphonectria parasitica (strain ATCC 38755 / EP155)</name>
    <dbReference type="NCBI Taxonomy" id="660469"/>
    <lineage>
        <taxon>Eukaryota</taxon>
        <taxon>Fungi</taxon>
        <taxon>Dikarya</taxon>
        <taxon>Ascomycota</taxon>
        <taxon>Pezizomycotina</taxon>
        <taxon>Sordariomycetes</taxon>
        <taxon>Sordariomycetidae</taxon>
        <taxon>Diaporthales</taxon>
        <taxon>Cryphonectriaceae</taxon>
        <taxon>Cryphonectria-Endothia species complex</taxon>
        <taxon>Cryphonectria</taxon>
    </lineage>
</organism>
<gene>
    <name evidence="2" type="ORF">M406DRAFT_68640</name>
</gene>
<feature type="region of interest" description="Disordered" evidence="1">
    <location>
        <begin position="129"/>
        <end position="148"/>
    </location>
</feature>
<sequence length="328" mass="36613">MPPKTAKRKTKSTTGQEDDPWGPPQEQPEKKRRALASRTKNDDKDPGPETNKHADTPQRQFQSWAEWQSKFKDKERNDRIQFADKFKKDIETKREIAETLLGKSSEDLNEAACRYGKLLNKACAGIERSARSGTTKEHALNSPKDESLAKSSREILQTCRDLVAAHEQANVRTVAQGNMQLKEMRAIWSEDVSQAEKVLLYGAQYGERIIEHNVDLLANVEERSHLLTPPWDALKGPGQIALDMHLKSAEKLMKGSPTWGEQAVICVDKLMDIIALLYQAFGSLVSIIQTPGLGMAKAYGISQSRFVSGQGLLAVLLEDQAQAFEVTD</sequence>
<name>A0A9P5CQJ7_CRYP1</name>
<feature type="compositionally biased region" description="Basic residues" evidence="1">
    <location>
        <begin position="1"/>
        <end position="11"/>
    </location>
</feature>
<dbReference type="AlphaFoldDB" id="A0A9P5CQJ7"/>
<reference evidence="2" key="1">
    <citation type="journal article" date="2020" name="Phytopathology">
        <title>Genome sequence of the chestnut blight fungus Cryphonectria parasitica EP155: A fundamental resource for an archetypical invasive plant pathogen.</title>
        <authorList>
            <person name="Crouch J.A."/>
            <person name="Dawe A."/>
            <person name="Aerts A."/>
            <person name="Barry K."/>
            <person name="Churchill A.C.L."/>
            <person name="Grimwood J."/>
            <person name="Hillman B."/>
            <person name="Milgroom M.G."/>
            <person name="Pangilinan J."/>
            <person name="Smith M."/>
            <person name="Salamov A."/>
            <person name="Schmutz J."/>
            <person name="Yadav J."/>
            <person name="Grigoriev I.V."/>
            <person name="Nuss D."/>
        </authorList>
    </citation>
    <scope>NUCLEOTIDE SEQUENCE</scope>
    <source>
        <strain evidence="2">EP155</strain>
    </source>
</reference>
<dbReference type="GeneID" id="63842314"/>
<comment type="caution">
    <text evidence="2">The sequence shown here is derived from an EMBL/GenBank/DDBJ whole genome shotgun (WGS) entry which is preliminary data.</text>
</comment>
<dbReference type="OrthoDB" id="3598799at2759"/>
<keyword evidence="3" id="KW-1185">Reference proteome</keyword>
<feature type="region of interest" description="Disordered" evidence="1">
    <location>
        <begin position="1"/>
        <end position="61"/>
    </location>
</feature>
<feature type="compositionally biased region" description="Basic and acidic residues" evidence="1">
    <location>
        <begin position="39"/>
        <end position="56"/>
    </location>
</feature>
<dbReference type="RefSeq" id="XP_040777242.1">
    <property type="nucleotide sequence ID" value="XM_040925185.1"/>
</dbReference>
<accession>A0A9P5CQJ7</accession>
<evidence type="ECO:0000313" key="3">
    <source>
        <dbReference type="Proteomes" id="UP000803844"/>
    </source>
</evidence>